<evidence type="ECO:0000313" key="3">
    <source>
        <dbReference type="EMBL" id="OZY85676.1"/>
    </source>
</evidence>
<keyword evidence="4" id="KW-1185">Reference proteome</keyword>
<feature type="domain" description="YcgL" evidence="2">
    <location>
        <begin position="3"/>
        <end position="87"/>
    </location>
</feature>
<dbReference type="EMBL" id="NHNI01000001">
    <property type="protein sequence ID" value="OZY85676.1"/>
    <property type="molecule type" value="Genomic_DNA"/>
</dbReference>
<evidence type="ECO:0000259" key="2">
    <source>
        <dbReference type="PROSITE" id="PS51648"/>
    </source>
</evidence>
<evidence type="ECO:0000256" key="1">
    <source>
        <dbReference type="HAMAP-Rule" id="MF_01866"/>
    </source>
</evidence>
<proteinExistence type="inferred from homology"/>
<dbReference type="Proteomes" id="UP000216101">
    <property type="component" value="Unassembled WGS sequence"/>
</dbReference>
<dbReference type="Gene3D" id="3.10.510.20">
    <property type="entry name" value="YcgL domain"/>
    <property type="match status" value="1"/>
</dbReference>
<accession>A0A266Q7R8</accession>
<dbReference type="AlphaFoldDB" id="A0A266Q7R8"/>
<evidence type="ECO:0000313" key="4">
    <source>
        <dbReference type="Proteomes" id="UP000216101"/>
    </source>
</evidence>
<dbReference type="PANTHER" id="PTHR38109">
    <property type="entry name" value="PROTEIN YCGL"/>
    <property type="match status" value="1"/>
</dbReference>
<name>A0A266Q7R8_9GAMM</name>
<dbReference type="PROSITE" id="PS51648">
    <property type="entry name" value="YCGL"/>
    <property type="match status" value="1"/>
</dbReference>
<dbReference type="PANTHER" id="PTHR38109:SF1">
    <property type="entry name" value="PROTEIN YCGL"/>
    <property type="match status" value="1"/>
</dbReference>
<sequence length="98" mass="11155">MKIICEIYRSSREEGMYLYVKKEEGLSKVPEDLLKLFGKPQQAMVLLLTPGKKLAHASVEKVAESLETQGFYLQLPPRHDRDPEAERLRALNSKLAGQ</sequence>
<dbReference type="RefSeq" id="WP_094983535.1">
    <property type="nucleotide sequence ID" value="NZ_NHNI01000001.1"/>
</dbReference>
<gene>
    <name evidence="3" type="ORF">CBP51_01075</name>
</gene>
<comment type="caution">
    <text evidence="3">The sequence shown here is derived from an EMBL/GenBank/DDBJ whole genome shotgun (WGS) entry which is preliminary data.</text>
</comment>
<dbReference type="HAMAP" id="MF_01866">
    <property type="entry name" value="UPF0745"/>
    <property type="match status" value="1"/>
</dbReference>
<dbReference type="InterPro" id="IPR038068">
    <property type="entry name" value="YcgL-like_sf"/>
</dbReference>
<reference evidence="4" key="1">
    <citation type="submission" date="2017-05" db="EMBL/GenBank/DDBJ databases">
        <authorList>
            <person name="Barney B.M."/>
        </authorList>
    </citation>
    <scope>NUCLEOTIDE SEQUENCE [LARGE SCALE GENOMIC DNA]</scope>
    <source>
        <strain evidence="4">PSBB022</strain>
    </source>
</reference>
<organism evidence="3 4">
    <name type="scientific">Cellvibrio mixtus</name>
    <dbReference type="NCBI Taxonomy" id="39650"/>
    <lineage>
        <taxon>Bacteria</taxon>
        <taxon>Pseudomonadati</taxon>
        <taxon>Pseudomonadota</taxon>
        <taxon>Gammaproteobacteria</taxon>
        <taxon>Cellvibrionales</taxon>
        <taxon>Cellvibrionaceae</taxon>
        <taxon>Cellvibrio</taxon>
    </lineage>
</organism>
<protein>
    <recommendedName>
        <fullName evidence="1">YcgL domain-containing protein CBP51_01075</fullName>
    </recommendedName>
</protein>
<dbReference type="InterPro" id="IPR027354">
    <property type="entry name" value="YcgL_dom"/>
</dbReference>
<dbReference type="STRING" id="1209072.GCA_000766945_00262"/>
<dbReference type="Pfam" id="PF05166">
    <property type="entry name" value="YcgL"/>
    <property type="match status" value="1"/>
</dbReference>
<dbReference type="SUPFAM" id="SSF160191">
    <property type="entry name" value="YcgL-like"/>
    <property type="match status" value="1"/>
</dbReference>